<feature type="signal peptide" evidence="1">
    <location>
        <begin position="1"/>
        <end position="28"/>
    </location>
</feature>
<evidence type="ECO:0000259" key="2">
    <source>
        <dbReference type="Pfam" id="PF16035"/>
    </source>
</evidence>
<accession>A0AAD6TBY7</accession>
<dbReference type="Gene3D" id="3.50.70.10">
    <property type="match status" value="1"/>
</dbReference>
<keyword evidence="3" id="KW-0413">Isomerase</keyword>
<keyword evidence="4" id="KW-1185">Reference proteome</keyword>
<reference evidence="3" key="1">
    <citation type="submission" date="2023-03" db="EMBL/GenBank/DDBJ databases">
        <title>Massive genome expansion in bonnet fungi (Mycena s.s.) driven by repeated elements and novel gene families across ecological guilds.</title>
        <authorList>
            <consortium name="Lawrence Berkeley National Laboratory"/>
            <person name="Harder C.B."/>
            <person name="Miyauchi S."/>
            <person name="Viragh M."/>
            <person name="Kuo A."/>
            <person name="Thoen E."/>
            <person name="Andreopoulos B."/>
            <person name="Lu D."/>
            <person name="Skrede I."/>
            <person name="Drula E."/>
            <person name="Henrissat B."/>
            <person name="Morin E."/>
            <person name="Kohler A."/>
            <person name="Barry K."/>
            <person name="LaButti K."/>
            <person name="Morin E."/>
            <person name="Salamov A."/>
            <person name="Lipzen A."/>
            <person name="Mereny Z."/>
            <person name="Hegedus B."/>
            <person name="Baldrian P."/>
            <person name="Stursova M."/>
            <person name="Weitz H."/>
            <person name="Taylor A."/>
            <person name="Grigoriev I.V."/>
            <person name="Nagy L.G."/>
            <person name="Martin F."/>
            <person name="Kauserud H."/>
        </authorList>
    </citation>
    <scope>NUCLEOTIDE SEQUENCE</scope>
    <source>
        <strain evidence="3">CBHHK200</strain>
    </source>
</reference>
<comment type="caution">
    <text evidence="3">The sequence shown here is derived from an EMBL/GenBank/DDBJ whole genome shotgun (WGS) entry which is preliminary data.</text>
</comment>
<proteinExistence type="predicted"/>
<feature type="chain" id="PRO_5042256199" evidence="1">
    <location>
        <begin position="29"/>
        <end position="237"/>
    </location>
</feature>
<dbReference type="EMBL" id="JARJCM010000012">
    <property type="protein sequence ID" value="KAJ7042596.1"/>
    <property type="molecule type" value="Genomic_DNA"/>
</dbReference>
<protein>
    <submittedName>
        <fullName evidence="3">Chalcone isomerase</fullName>
    </submittedName>
</protein>
<organism evidence="3 4">
    <name type="scientific">Mycena alexandri</name>
    <dbReference type="NCBI Taxonomy" id="1745969"/>
    <lineage>
        <taxon>Eukaryota</taxon>
        <taxon>Fungi</taxon>
        <taxon>Dikarya</taxon>
        <taxon>Basidiomycota</taxon>
        <taxon>Agaricomycotina</taxon>
        <taxon>Agaricomycetes</taxon>
        <taxon>Agaricomycetidae</taxon>
        <taxon>Agaricales</taxon>
        <taxon>Marasmiineae</taxon>
        <taxon>Mycenaceae</taxon>
        <taxon>Mycena</taxon>
    </lineage>
</organism>
<dbReference type="SUPFAM" id="SSF54626">
    <property type="entry name" value="Chalcone isomerase"/>
    <property type="match status" value="1"/>
</dbReference>
<dbReference type="InterPro" id="IPR016088">
    <property type="entry name" value="Chalcone_isomerase_3-sand"/>
</dbReference>
<evidence type="ECO:0000313" key="3">
    <source>
        <dbReference type="EMBL" id="KAJ7042596.1"/>
    </source>
</evidence>
<dbReference type="Proteomes" id="UP001218188">
    <property type="component" value="Unassembled WGS sequence"/>
</dbReference>
<dbReference type="GO" id="GO:0016872">
    <property type="term" value="F:intramolecular lyase activity"/>
    <property type="evidence" value="ECO:0007669"/>
    <property type="project" value="InterPro"/>
</dbReference>
<dbReference type="InterPro" id="IPR036298">
    <property type="entry name" value="Chalcone_isomerase_sf"/>
</dbReference>
<name>A0AAD6TBY7_9AGAR</name>
<sequence length="237" mass="26008">MASLALIRSRRLALAGLGLYVLVPRIHLDSDSVVDVDTGIEFPRTLRVPGQFKTPQLELVGLGVRTVSFLGIKVYSVAFYADLASPALRITPAMSPDDKIEHIVRNSTCLLRIVPTRSTSYTHLRDAFLRALQARLVEGRKRGTLTEEEAQAVASPMRSLKTLFPNSPLAKHASLDLYVPAPVPGQLRPVIFRDLGSVQNNWVATELILHYFAGNGASPALKKTTVARLENFETPLS</sequence>
<feature type="domain" description="Chalcone isomerase" evidence="2">
    <location>
        <begin position="56"/>
        <end position="82"/>
    </location>
</feature>
<dbReference type="PANTHER" id="PTHR47284:SF3">
    <property type="entry name" value="FATTY-ACID-BINDING PROTEIN 2"/>
    <property type="match status" value="1"/>
</dbReference>
<dbReference type="PANTHER" id="PTHR47284">
    <property type="entry name" value="FATTY-ACID-BINDING PROTEIN 2"/>
    <property type="match status" value="1"/>
</dbReference>
<feature type="domain" description="Chalcone isomerase" evidence="2">
    <location>
        <begin position="106"/>
        <end position="225"/>
    </location>
</feature>
<dbReference type="AlphaFoldDB" id="A0AAD6TBY7"/>
<keyword evidence="1" id="KW-0732">Signal</keyword>
<dbReference type="InterPro" id="IPR016087">
    <property type="entry name" value="Chalcone_isomerase"/>
</dbReference>
<evidence type="ECO:0000256" key="1">
    <source>
        <dbReference type="SAM" id="SignalP"/>
    </source>
</evidence>
<dbReference type="Pfam" id="PF16035">
    <property type="entry name" value="Chalcone_2"/>
    <property type="match status" value="2"/>
</dbReference>
<evidence type="ECO:0000313" key="4">
    <source>
        <dbReference type="Proteomes" id="UP001218188"/>
    </source>
</evidence>
<gene>
    <name evidence="3" type="ORF">C8F04DRAFT_83552</name>
</gene>